<accession>A0A139H3N9</accession>
<name>A0A139H3N9_9PEZI</name>
<gene>
    <name evidence="1" type="ORF">AC578_10792</name>
</gene>
<evidence type="ECO:0000313" key="1">
    <source>
        <dbReference type="EMBL" id="KXS97085.1"/>
    </source>
</evidence>
<dbReference type="OrthoDB" id="3938188at2759"/>
<evidence type="ECO:0000313" key="2">
    <source>
        <dbReference type="Proteomes" id="UP000070133"/>
    </source>
</evidence>
<comment type="caution">
    <text evidence="1">The sequence shown here is derived from an EMBL/GenBank/DDBJ whole genome shotgun (WGS) entry which is preliminary data.</text>
</comment>
<proteinExistence type="predicted"/>
<dbReference type="EMBL" id="LFZN01000154">
    <property type="protein sequence ID" value="KXS97085.1"/>
    <property type="molecule type" value="Genomic_DNA"/>
</dbReference>
<organism evidence="1 2">
    <name type="scientific">Pseudocercospora eumusae</name>
    <dbReference type="NCBI Taxonomy" id="321146"/>
    <lineage>
        <taxon>Eukaryota</taxon>
        <taxon>Fungi</taxon>
        <taxon>Dikarya</taxon>
        <taxon>Ascomycota</taxon>
        <taxon>Pezizomycotina</taxon>
        <taxon>Dothideomycetes</taxon>
        <taxon>Dothideomycetidae</taxon>
        <taxon>Mycosphaerellales</taxon>
        <taxon>Mycosphaerellaceae</taxon>
        <taxon>Pseudocercospora</taxon>
    </lineage>
</organism>
<dbReference type="Proteomes" id="UP000070133">
    <property type="component" value="Unassembled WGS sequence"/>
</dbReference>
<protein>
    <submittedName>
        <fullName evidence="1">Uncharacterized protein</fullName>
    </submittedName>
</protein>
<dbReference type="AlphaFoldDB" id="A0A139H3N9"/>
<sequence length="100" mass="11242">MANSLANAARNPERSAPSAVLRIASTMAFVREMEAEVNQLQTEIEHLRGQAASSSSLPSAQLHLRLSYAAVQYTFYRPFLHHLARERSHPRFNVRGYECG</sequence>
<keyword evidence="2" id="KW-1185">Reference proteome</keyword>
<reference evidence="1 2" key="1">
    <citation type="submission" date="2015-07" db="EMBL/GenBank/DDBJ databases">
        <title>Comparative genomics of the Sigatoka disease complex on banana suggests a link between parallel evolutionary changes in Pseudocercospora fijiensis and Pseudocercospora eumusae and increased virulence on the banana host.</title>
        <authorList>
            <person name="Chang T.-C."/>
            <person name="Salvucci A."/>
            <person name="Crous P.W."/>
            <person name="Stergiopoulos I."/>
        </authorList>
    </citation>
    <scope>NUCLEOTIDE SEQUENCE [LARGE SCALE GENOMIC DNA]</scope>
    <source>
        <strain evidence="1 2">CBS 114824</strain>
    </source>
</reference>